<evidence type="ECO:0000313" key="7">
    <source>
        <dbReference type="Proteomes" id="UP000076744"/>
    </source>
</evidence>
<keyword evidence="3" id="KW-0645">Protease</keyword>
<keyword evidence="3" id="KW-0720">Serine protease</keyword>
<dbReference type="PROSITE" id="PS00134">
    <property type="entry name" value="TRYPSIN_HIS"/>
    <property type="match status" value="1"/>
</dbReference>
<dbReference type="PROSITE" id="PS50240">
    <property type="entry name" value="TRYPSIN_DOM"/>
    <property type="match status" value="1"/>
</dbReference>
<evidence type="ECO:0000259" key="5">
    <source>
        <dbReference type="PROSITE" id="PS50240"/>
    </source>
</evidence>
<dbReference type="PROSITE" id="PS00135">
    <property type="entry name" value="TRYPSIN_SER"/>
    <property type="match status" value="1"/>
</dbReference>
<evidence type="ECO:0000256" key="4">
    <source>
        <dbReference type="SAM" id="SignalP"/>
    </source>
</evidence>
<evidence type="ECO:0000256" key="3">
    <source>
        <dbReference type="RuleBase" id="RU363034"/>
    </source>
</evidence>
<dbReference type="PANTHER" id="PTHR24276:SF96">
    <property type="entry name" value="PEPTIDASE S1 DOMAIN-CONTAINING PROTEIN"/>
    <property type="match status" value="1"/>
</dbReference>
<keyword evidence="3" id="KW-0378">Hydrolase</keyword>
<feature type="signal peptide" evidence="4">
    <location>
        <begin position="1"/>
        <end position="18"/>
    </location>
</feature>
<dbReference type="OrthoDB" id="6380398at2759"/>
<dbReference type="STRING" id="1081104.A0A167TQY9"/>
<dbReference type="Proteomes" id="UP000076744">
    <property type="component" value="Unassembled WGS sequence"/>
</dbReference>
<dbReference type="EMBL" id="AZHB01000014">
    <property type="protein sequence ID" value="OAA60855.1"/>
    <property type="molecule type" value="Genomic_DNA"/>
</dbReference>
<dbReference type="SUPFAM" id="SSF50494">
    <property type="entry name" value="Trypsin-like serine proteases"/>
    <property type="match status" value="1"/>
</dbReference>
<dbReference type="Gene3D" id="2.40.10.10">
    <property type="entry name" value="Trypsin-like serine proteases"/>
    <property type="match status" value="1"/>
</dbReference>
<sequence>MKATVAVTLTAGLPAALASAILKPRVIGPDEPTDRYKFVVSIQDSKKAHSCGGMLLDSTTVLTASHCFLNTTDAGFVTAGKTDLEAAGGVTVKISTLQRPDHKPVNYQAKGKEKLSDIGIIKLATPIETSDSIEYAPLPTSDSIPDGSKFVALGWGRDKTVKEGDAPFSVPKRAEALLEQQPMSKCVPSQIFGDQGALICAGKPGKTVCSGDSGGPLIDSKTGVLLGLVSISVMNAQGVGCADANIFTRIGSHLDFINANLGEKGFDDGDNQRIKDEAKMKALQRDLAATCKQQYDGKYNACVSAANASLNNEWKSDDEKWAAYDKAVAECKVIQARERACSVCVADAKLDSTPETLIQCSEKGN</sequence>
<dbReference type="AlphaFoldDB" id="A0A167TQY9"/>
<gene>
    <name evidence="6" type="ORF">ISF_05894</name>
</gene>
<dbReference type="InterPro" id="IPR050430">
    <property type="entry name" value="Peptidase_S1"/>
</dbReference>
<dbReference type="PRINTS" id="PR00722">
    <property type="entry name" value="CHYMOTRYPSIN"/>
</dbReference>
<dbReference type="RefSeq" id="XP_018703526.1">
    <property type="nucleotide sequence ID" value="XM_018849499.1"/>
</dbReference>
<proteinExistence type="inferred from homology"/>
<dbReference type="InterPro" id="IPR001254">
    <property type="entry name" value="Trypsin_dom"/>
</dbReference>
<organism evidence="6 7">
    <name type="scientific">Cordyceps fumosorosea (strain ARSEF 2679)</name>
    <name type="common">Isaria fumosorosea</name>
    <dbReference type="NCBI Taxonomy" id="1081104"/>
    <lineage>
        <taxon>Eukaryota</taxon>
        <taxon>Fungi</taxon>
        <taxon>Dikarya</taxon>
        <taxon>Ascomycota</taxon>
        <taxon>Pezizomycotina</taxon>
        <taxon>Sordariomycetes</taxon>
        <taxon>Hypocreomycetidae</taxon>
        <taxon>Hypocreales</taxon>
        <taxon>Cordycipitaceae</taxon>
        <taxon>Cordyceps</taxon>
    </lineage>
</organism>
<feature type="chain" id="PRO_5007892654" evidence="4">
    <location>
        <begin position="19"/>
        <end position="365"/>
    </location>
</feature>
<evidence type="ECO:0000313" key="6">
    <source>
        <dbReference type="EMBL" id="OAA60855.1"/>
    </source>
</evidence>
<dbReference type="GO" id="GO:0006508">
    <property type="term" value="P:proteolysis"/>
    <property type="evidence" value="ECO:0007669"/>
    <property type="project" value="UniProtKB-KW"/>
</dbReference>
<evidence type="ECO:0000256" key="2">
    <source>
        <dbReference type="ARBA" id="ARBA00023157"/>
    </source>
</evidence>
<dbReference type="InterPro" id="IPR001314">
    <property type="entry name" value="Peptidase_S1A"/>
</dbReference>
<evidence type="ECO:0000256" key="1">
    <source>
        <dbReference type="ARBA" id="ARBA00007664"/>
    </source>
</evidence>
<keyword evidence="2" id="KW-1015">Disulfide bond</keyword>
<keyword evidence="4" id="KW-0732">Signal</keyword>
<dbReference type="GeneID" id="30022186"/>
<comment type="similarity">
    <text evidence="1">Belongs to the peptidase S1 family.</text>
</comment>
<dbReference type="InterPro" id="IPR033116">
    <property type="entry name" value="TRYPSIN_SER"/>
</dbReference>
<dbReference type="InterPro" id="IPR018114">
    <property type="entry name" value="TRYPSIN_HIS"/>
</dbReference>
<keyword evidence="7" id="KW-1185">Reference proteome</keyword>
<dbReference type="SMART" id="SM00020">
    <property type="entry name" value="Tryp_SPc"/>
    <property type="match status" value="1"/>
</dbReference>
<dbReference type="CDD" id="cd00190">
    <property type="entry name" value="Tryp_SPc"/>
    <property type="match status" value="1"/>
</dbReference>
<accession>A0A167TQY9</accession>
<dbReference type="GO" id="GO:0004252">
    <property type="term" value="F:serine-type endopeptidase activity"/>
    <property type="evidence" value="ECO:0007669"/>
    <property type="project" value="InterPro"/>
</dbReference>
<dbReference type="InterPro" id="IPR043504">
    <property type="entry name" value="Peptidase_S1_PA_chymotrypsin"/>
</dbReference>
<name>A0A167TQY9_CORFA</name>
<dbReference type="InterPro" id="IPR009003">
    <property type="entry name" value="Peptidase_S1_PA"/>
</dbReference>
<protein>
    <submittedName>
        <fullName evidence="6">Serine/cysteine peptidase, trypsin-like protein</fullName>
    </submittedName>
</protein>
<dbReference type="PANTHER" id="PTHR24276">
    <property type="entry name" value="POLYSERASE-RELATED"/>
    <property type="match status" value="1"/>
</dbReference>
<feature type="domain" description="Peptidase S1" evidence="5">
    <location>
        <begin position="26"/>
        <end position="262"/>
    </location>
</feature>
<comment type="caution">
    <text evidence="6">The sequence shown here is derived from an EMBL/GenBank/DDBJ whole genome shotgun (WGS) entry which is preliminary data.</text>
</comment>
<reference evidence="6 7" key="1">
    <citation type="journal article" date="2016" name="Genome Biol. Evol.">
        <title>Divergent and convergent evolution of fungal pathogenicity.</title>
        <authorList>
            <person name="Shang Y."/>
            <person name="Xiao G."/>
            <person name="Zheng P."/>
            <person name="Cen K."/>
            <person name="Zhan S."/>
            <person name="Wang C."/>
        </authorList>
    </citation>
    <scope>NUCLEOTIDE SEQUENCE [LARGE SCALE GENOMIC DNA]</scope>
    <source>
        <strain evidence="6 7">ARSEF 2679</strain>
    </source>
</reference>
<dbReference type="Pfam" id="PF00089">
    <property type="entry name" value="Trypsin"/>
    <property type="match status" value="1"/>
</dbReference>